<protein>
    <submittedName>
        <fullName evidence="1">Uncharacterized protein</fullName>
    </submittedName>
</protein>
<keyword evidence="2" id="KW-1185">Reference proteome</keyword>
<comment type="caution">
    <text evidence="1">The sequence shown here is derived from an EMBL/GenBank/DDBJ whole genome shotgun (WGS) entry which is preliminary data.</text>
</comment>
<evidence type="ECO:0000313" key="1">
    <source>
        <dbReference type="EMBL" id="CAK9086877.1"/>
    </source>
</evidence>
<dbReference type="Proteomes" id="UP001642484">
    <property type="component" value="Unassembled WGS sequence"/>
</dbReference>
<sequence length="352" mass="40179">MAKWRIYSLFSGMECMREALQILDVAVSSFLGIKLDVKHMLHVEKSQMCQRLLLDHYPKTCLVGDVKQLLCWRILINSEKAQWVCPLSFAELADILSQEKKRCLTPKELIYTLGYPCQGQQANALGTDVRNFDDFSTSAVTEMAGSQQCAASVDAFLSLMYNGVAEFIRRGRSSGQEDSDIDIDSDCEVEELRDFLDVPGKGPVWDIVHPNEKQITKYMDPGTVADLYQHYVATRQMFGAAAVSYGTFLKVYKERWQSILKFREKNLFSACELCWHFKNDIANSKTLEERLGQLVKYRQHLAHQYQDRAICWALQELVLDDQSDLVCIQVDGLDQSKFSLPRDPKLRATSSV</sequence>
<evidence type="ECO:0000313" key="2">
    <source>
        <dbReference type="Proteomes" id="UP001642484"/>
    </source>
</evidence>
<dbReference type="EMBL" id="CAXAMN010024461">
    <property type="protein sequence ID" value="CAK9086877.1"/>
    <property type="molecule type" value="Genomic_DNA"/>
</dbReference>
<accession>A0ABP0QF73</accession>
<name>A0ABP0QF73_9DINO</name>
<proteinExistence type="predicted"/>
<gene>
    <name evidence="1" type="ORF">CCMP2556_LOCUS42063</name>
</gene>
<organism evidence="1 2">
    <name type="scientific">Durusdinium trenchii</name>
    <dbReference type="NCBI Taxonomy" id="1381693"/>
    <lineage>
        <taxon>Eukaryota</taxon>
        <taxon>Sar</taxon>
        <taxon>Alveolata</taxon>
        <taxon>Dinophyceae</taxon>
        <taxon>Suessiales</taxon>
        <taxon>Symbiodiniaceae</taxon>
        <taxon>Durusdinium</taxon>
    </lineage>
</organism>
<reference evidence="1 2" key="1">
    <citation type="submission" date="2024-02" db="EMBL/GenBank/DDBJ databases">
        <authorList>
            <person name="Chen Y."/>
            <person name="Shah S."/>
            <person name="Dougan E. K."/>
            <person name="Thang M."/>
            <person name="Chan C."/>
        </authorList>
    </citation>
    <scope>NUCLEOTIDE SEQUENCE [LARGE SCALE GENOMIC DNA]</scope>
</reference>